<dbReference type="HOGENOM" id="CLU_005746_15_2_1"/>
<reference evidence="12 13" key="2">
    <citation type="journal article" date="2008" name="Nature">
        <title>The Phaeodactylum genome reveals the evolutionary history of diatom genomes.</title>
        <authorList>
            <person name="Bowler C."/>
            <person name="Allen A.E."/>
            <person name="Badger J.H."/>
            <person name="Grimwood J."/>
            <person name="Jabbari K."/>
            <person name="Kuo A."/>
            <person name="Maheswari U."/>
            <person name="Martens C."/>
            <person name="Maumus F."/>
            <person name="Otillar R.P."/>
            <person name="Rayko E."/>
            <person name="Salamov A."/>
            <person name="Vandepoele K."/>
            <person name="Beszteri B."/>
            <person name="Gruber A."/>
            <person name="Heijde M."/>
            <person name="Katinka M."/>
            <person name="Mock T."/>
            <person name="Valentin K."/>
            <person name="Verret F."/>
            <person name="Berges J.A."/>
            <person name="Brownlee C."/>
            <person name="Cadoret J.P."/>
            <person name="Chiovitti A."/>
            <person name="Choi C.J."/>
            <person name="Coesel S."/>
            <person name="De Martino A."/>
            <person name="Detter J.C."/>
            <person name="Durkin C."/>
            <person name="Falciatore A."/>
            <person name="Fournet J."/>
            <person name="Haruta M."/>
            <person name="Huysman M.J."/>
            <person name="Jenkins B.D."/>
            <person name="Jiroutova K."/>
            <person name="Jorgensen R.E."/>
            <person name="Joubert Y."/>
            <person name="Kaplan A."/>
            <person name="Kroger N."/>
            <person name="Kroth P.G."/>
            <person name="La Roche J."/>
            <person name="Lindquist E."/>
            <person name="Lommer M."/>
            <person name="Martin-Jezequel V."/>
            <person name="Lopez P.J."/>
            <person name="Lucas S."/>
            <person name="Mangogna M."/>
            <person name="McGinnis K."/>
            <person name="Medlin L.K."/>
            <person name="Montsant A."/>
            <person name="Oudot-Le Secq M.P."/>
            <person name="Napoli C."/>
            <person name="Obornik M."/>
            <person name="Parker M.S."/>
            <person name="Petit J.L."/>
            <person name="Porcel B.M."/>
            <person name="Poulsen N."/>
            <person name="Robison M."/>
            <person name="Rychlewski L."/>
            <person name="Rynearson T.A."/>
            <person name="Schmutz J."/>
            <person name="Shapiro H."/>
            <person name="Siaut M."/>
            <person name="Stanley M."/>
            <person name="Sussman M.R."/>
            <person name="Taylor A.R."/>
            <person name="Vardi A."/>
            <person name="von Dassow P."/>
            <person name="Vyverman W."/>
            <person name="Willis A."/>
            <person name="Wyrwicz L.S."/>
            <person name="Rokhsar D.S."/>
            <person name="Weissenbach J."/>
            <person name="Armbrust E.V."/>
            <person name="Green B.R."/>
            <person name="Van de Peer Y."/>
            <person name="Grigoriev I.V."/>
        </authorList>
    </citation>
    <scope>NUCLEOTIDE SEQUENCE [LARGE SCALE GENOMIC DNA]</scope>
    <source>
        <strain evidence="12 13">CCMP1335</strain>
    </source>
</reference>
<dbReference type="InParanoid" id="B8C0V0"/>
<evidence type="ECO:0000256" key="7">
    <source>
        <dbReference type="ARBA" id="ARBA00023286"/>
    </source>
</evidence>
<feature type="non-terminal residue" evidence="12">
    <location>
        <position position="1"/>
    </location>
</feature>
<dbReference type="GO" id="GO:0016020">
    <property type="term" value="C:membrane"/>
    <property type="evidence" value="ECO:0007669"/>
    <property type="project" value="UniProtKB-SubCell"/>
</dbReference>
<dbReference type="CDD" id="cd00038">
    <property type="entry name" value="CAP_ED"/>
    <property type="match status" value="1"/>
</dbReference>
<evidence type="ECO:0000256" key="6">
    <source>
        <dbReference type="ARBA" id="ARBA00023136"/>
    </source>
</evidence>
<dbReference type="InterPro" id="IPR000595">
    <property type="entry name" value="cNMP-bd_dom"/>
</dbReference>
<dbReference type="InterPro" id="IPR003938">
    <property type="entry name" value="K_chnl_volt-dep_EAG/ELK/ERG"/>
</dbReference>
<dbReference type="Gene3D" id="1.10.287.70">
    <property type="match status" value="1"/>
</dbReference>
<dbReference type="PROSITE" id="PS00888">
    <property type="entry name" value="CNMP_BINDING_1"/>
    <property type="match status" value="1"/>
</dbReference>
<dbReference type="InterPro" id="IPR050866">
    <property type="entry name" value="CNG_cation_channel"/>
</dbReference>
<dbReference type="Gene3D" id="1.10.287.630">
    <property type="entry name" value="Helix hairpin bin"/>
    <property type="match status" value="1"/>
</dbReference>
<evidence type="ECO:0000256" key="9">
    <source>
        <dbReference type="SAM" id="Phobius"/>
    </source>
</evidence>
<feature type="signal peptide" evidence="10">
    <location>
        <begin position="1"/>
        <end position="21"/>
    </location>
</feature>
<dbReference type="InterPro" id="IPR018490">
    <property type="entry name" value="cNMP-bd_dom_sf"/>
</dbReference>
<protein>
    <submittedName>
        <fullName evidence="12">Cation channel</fullName>
    </submittedName>
</protein>
<evidence type="ECO:0000256" key="5">
    <source>
        <dbReference type="ARBA" id="ARBA00023065"/>
    </source>
</evidence>
<keyword evidence="2" id="KW-0813">Transport</keyword>
<feature type="transmembrane region" description="Helical" evidence="9">
    <location>
        <begin position="132"/>
        <end position="151"/>
    </location>
</feature>
<dbReference type="GeneID" id="7446725"/>
<evidence type="ECO:0000259" key="11">
    <source>
        <dbReference type="PROSITE" id="PS50042"/>
    </source>
</evidence>
<sequence>WNTFLFLICVYKSWIIPFRIAFKTSASSITDWVFDAFFLGDMLLHYCYVAYTEDGELVTELSMIKRHYLRERLKMDFISTFPFDLLAYLILPRDSSWSIGVEELLRLLKLLRFGRYFGTVESIFTLLMDKGFLSGVILIAHFAACGFYAFARWKNSNAKCSNILPTECLWEGTWLKKQIVNGKLPIDGGVTWQQYIRSFNWALPTLVVVVIGDVVPTTNPETLYAFLWMIIGVTINAAIIGNVANIVSNLESEENDFNTKVDDLKNYMFKHHLSYQLHARVDDATRYLWSAHKGSVNEDDFILRLPYTLQADIIAQTRAKHIRDCQFFDFCSSDIVKALALCLRPLVFSSGDIVCHAGDMGQEMFFLSKGSVEVVSPDRTTCFATLVEGSFFG</sequence>
<dbReference type="PRINTS" id="PR01463">
    <property type="entry name" value="EAGCHANLFMLY"/>
</dbReference>
<evidence type="ECO:0000256" key="10">
    <source>
        <dbReference type="SAM" id="SignalP"/>
    </source>
</evidence>
<keyword evidence="8" id="KW-0407">Ion channel</keyword>
<dbReference type="Proteomes" id="UP000001449">
    <property type="component" value="Chromosome 4"/>
</dbReference>
<feature type="transmembrane region" description="Helical" evidence="9">
    <location>
        <begin position="199"/>
        <end position="217"/>
    </location>
</feature>
<evidence type="ECO:0000256" key="2">
    <source>
        <dbReference type="ARBA" id="ARBA00022448"/>
    </source>
</evidence>
<dbReference type="PANTHER" id="PTHR45638:SF11">
    <property type="entry name" value="CYCLIC NUCLEOTIDE-GATED CATION CHANNEL SUBUNIT A"/>
    <property type="match status" value="1"/>
</dbReference>
<dbReference type="AlphaFoldDB" id="B8C0V0"/>
<dbReference type="SUPFAM" id="SSF81324">
    <property type="entry name" value="Voltage-gated potassium channels"/>
    <property type="match status" value="1"/>
</dbReference>
<feature type="non-terminal residue" evidence="12">
    <location>
        <position position="393"/>
    </location>
</feature>
<keyword evidence="10" id="KW-0732">Signal</keyword>
<evidence type="ECO:0000256" key="8">
    <source>
        <dbReference type="ARBA" id="ARBA00023303"/>
    </source>
</evidence>
<dbReference type="InterPro" id="IPR014710">
    <property type="entry name" value="RmlC-like_jellyroll"/>
</dbReference>
<dbReference type="OMA" id="CDIVIWF"/>
<dbReference type="Pfam" id="PF00027">
    <property type="entry name" value="cNMP_binding"/>
    <property type="match status" value="1"/>
</dbReference>
<evidence type="ECO:0000256" key="4">
    <source>
        <dbReference type="ARBA" id="ARBA00022989"/>
    </source>
</evidence>
<feature type="domain" description="Cyclic nucleotide-binding" evidence="11">
    <location>
        <begin position="327"/>
        <end position="393"/>
    </location>
</feature>
<dbReference type="RefSeq" id="XP_002289594.1">
    <property type="nucleotide sequence ID" value="XM_002289558.1"/>
</dbReference>
<keyword evidence="3 9" id="KW-0812">Transmembrane</keyword>
<dbReference type="PROSITE" id="PS50042">
    <property type="entry name" value="CNMP_BINDING_3"/>
    <property type="match status" value="1"/>
</dbReference>
<keyword evidence="6 9" id="KW-0472">Membrane</keyword>
<feature type="chain" id="PRO_5002868888" evidence="10">
    <location>
        <begin position="22"/>
        <end position="393"/>
    </location>
</feature>
<comment type="subcellular location">
    <subcellularLocation>
        <location evidence="1">Membrane</location>
        <topology evidence="1">Multi-pass membrane protein</topology>
    </subcellularLocation>
</comment>
<evidence type="ECO:0000313" key="12">
    <source>
        <dbReference type="EMBL" id="EED93131.1"/>
    </source>
</evidence>
<dbReference type="InterPro" id="IPR005821">
    <property type="entry name" value="Ion_trans_dom"/>
</dbReference>
<dbReference type="eggNOG" id="KOG0500">
    <property type="taxonomic scope" value="Eukaryota"/>
</dbReference>
<name>B8C0V0_THAPS</name>
<dbReference type="SUPFAM" id="SSF51206">
    <property type="entry name" value="cAMP-binding domain-like"/>
    <property type="match status" value="1"/>
</dbReference>
<organism evidence="12 13">
    <name type="scientific">Thalassiosira pseudonana</name>
    <name type="common">Marine diatom</name>
    <name type="synonym">Cyclotella nana</name>
    <dbReference type="NCBI Taxonomy" id="35128"/>
    <lineage>
        <taxon>Eukaryota</taxon>
        <taxon>Sar</taxon>
        <taxon>Stramenopiles</taxon>
        <taxon>Ochrophyta</taxon>
        <taxon>Bacillariophyta</taxon>
        <taxon>Coscinodiscophyceae</taxon>
        <taxon>Thalassiosirophycidae</taxon>
        <taxon>Thalassiosirales</taxon>
        <taxon>Thalassiosiraceae</taxon>
        <taxon>Thalassiosira</taxon>
    </lineage>
</organism>
<keyword evidence="5" id="KW-0406">Ion transport</keyword>
<proteinExistence type="predicted"/>
<dbReference type="Pfam" id="PF00520">
    <property type="entry name" value="Ion_trans"/>
    <property type="match status" value="1"/>
</dbReference>
<reference evidence="12 13" key="1">
    <citation type="journal article" date="2004" name="Science">
        <title>The genome of the diatom Thalassiosira pseudonana: ecology, evolution, and metabolism.</title>
        <authorList>
            <person name="Armbrust E.V."/>
            <person name="Berges J.A."/>
            <person name="Bowler C."/>
            <person name="Green B.R."/>
            <person name="Martinez D."/>
            <person name="Putnam N.H."/>
            <person name="Zhou S."/>
            <person name="Allen A.E."/>
            <person name="Apt K.E."/>
            <person name="Bechner M."/>
            <person name="Brzezinski M.A."/>
            <person name="Chaal B.K."/>
            <person name="Chiovitti A."/>
            <person name="Davis A.K."/>
            <person name="Demarest M.S."/>
            <person name="Detter J.C."/>
            <person name="Glavina T."/>
            <person name="Goodstein D."/>
            <person name="Hadi M.Z."/>
            <person name="Hellsten U."/>
            <person name="Hildebrand M."/>
            <person name="Jenkins B.D."/>
            <person name="Jurka J."/>
            <person name="Kapitonov V.V."/>
            <person name="Kroger N."/>
            <person name="Lau W.W."/>
            <person name="Lane T.W."/>
            <person name="Larimer F.W."/>
            <person name="Lippmeier J.C."/>
            <person name="Lucas S."/>
            <person name="Medina M."/>
            <person name="Montsant A."/>
            <person name="Obornik M."/>
            <person name="Parker M.S."/>
            <person name="Palenik B."/>
            <person name="Pazour G.J."/>
            <person name="Richardson P.M."/>
            <person name="Rynearson T.A."/>
            <person name="Saito M.A."/>
            <person name="Schwartz D.C."/>
            <person name="Thamatrakoln K."/>
            <person name="Valentin K."/>
            <person name="Vardi A."/>
            <person name="Wilkerson F.P."/>
            <person name="Rokhsar D.S."/>
        </authorList>
    </citation>
    <scope>NUCLEOTIDE SEQUENCE [LARGE SCALE GENOMIC DNA]</scope>
    <source>
        <strain evidence="12 13">CCMP1335</strain>
    </source>
</reference>
<evidence type="ECO:0000256" key="3">
    <source>
        <dbReference type="ARBA" id="ARBA00022692"/>
    </source>
</evidence>
<evidence type="ECO:0000313" key="13">
    <source>
        <dbReference type="Proteomes" id="UP000001449"/>
    </source>
</evidence>
<keyword evidence="4 9" id="KW-1133">Transmembrane helix</keyword>
<dbReference type="PANTHER" id="PTHR45638">
    <property type="entry name" value="CYCLIC NUCLEOTIDE-GATED CATION CHANNEL SUBUNIT A"/>
    <property type="match status" value="1"/>
</dbReference>
<gene>
    <name evidence="12" type="ORF">THAPSDRAFT_262004</name>
</gene>
<dbReference type="GO" id="GO:0005249">
    <property type="term" value="F:voltage-gated potassium channel activity"/>
    <property type="evidence" value="ECO:0007669"/>
    <property type="project" value="InterPro"/>
</dbReference>
<dbReference type="PaxDb" id="35128-Thaps262004"/>
<dbReference type="GO" id="GO:0005221">
    <property type="term" value="F:intracellularly cyclic nucleotide-activated monoatomic cation channel activity"/>
    <property type="evidence" value="ECO:0007669"/>
    <property type="project" value="InterPro"/>
</dbReference>
<dbReference type="Gene3D" id="2.60.120.10">
    <property type="entry name" value="Jelly Rolls"/>
    <property type="match status" value="1"/>
</dbReference>
<keyword evidence="7" id="KW-1071">Ligand-gated ion channel</keyword>
<dbReference type="KEGG" id="tps:THAPSDRAFT_262004"/>
<accession>B8C0V0</accession>
<feature type="transmembrane region" description="Helical" evidence="9">
    <location>
        <begin position="223"/>
        <end position="244"/>
    </location>
</feature>
<dbReference type="InterPro" id="IPR018488">
    <property type="entry name" value="cNMP-bd_CS"/>
</dbReference>
<dbReference type="EMBL" id="CM000641">
    <property type="protein sequence ID" value="EED93131.1"/>
    <property type="molecule type" value="Genomic_DNA"/>
</dbReference>
<keyword evidence="13" id="KW-1185">Reference proteome</keyword>
<evidence type="ECO:0000256" key="1">
    <source>
        <dbReference type="ARBA" id="ARBA00004141"/>
    </source>
</evidence>
<dbReference type="STRING" id="35128.B8C0V0"/>